<dbReference type="eggNOG" id="COG1802">
    <property type="taxonomic scope" value="Bacteria"/>
</dbReference>
<protein>
    <submittedName>
        <fullName evidence="5">GntR family transcriptional regulator</fullName>
    </submittedName>
</protein>
<evidence type="ECO:0000256" key="2">
    <source>
        <dbReference type="ARBA" id="ARBA00023125"/>
    </source>
</evidence>
<keyword evidence="6" id="KW-1185">Reference proteome</keyword>
<dbReference type="InterPro" id="IPR036390">
    <property type="entry name" value="WH_DNA-bd_sf"/>
</dbReference>
<keyword evidence="1" id="KW-0805">Transcription regulation</keyword>
<dbReference type="EMBL" id="CP020443">
    <property type="protein sequence ID" value="ARC38772.1"/>
    <property type="molecule type" value="Genomic_DNA"/>
</dbReference>
<dbReference type="Pfam" id="PF00392">
    <property type="entry name" value="GntR"/>
    <property type="match status" value="1"/>
</dbReference>
<dbReference type="InterPro" id="IPR008920">
    <property type="entry name" value="TF_FadR/GntR_C"/>
</dbReference>
<dbReference type="Gene3D" id="1.20.120.530">
    <property type="entry name" value="GntR ligand-binding domain-like"/>
    <property type="match status" value="1"/>
</dbReference>
<proteinExistence type="predicted"/>
<dbReference type="PANTHER" id="PTHR43537:SF49">
    <property type="entry name" value="TRANSCRIPTIONAL REGULATORY PROTEIN"/>
    <property type="match status" value="1"/>
</dbReference>
<dbReference type="RefSeq" id="WP_080623059.1">
    <property type="nucleotide sequence ID" value="NZ_CAWMZI010000004.1"/>
</dbReference>
<dbReference type="GO" id="GO:0003700">
    <property type="term" value="F:DNA-binding transcription factor activity"/>
    <property type="evidence" value="ECO:0007669"/>
    <property type="project" value="InterPro"/>
</dbReference>
<dbReference type="PROSITE" id="PS50949">
    <property type="entry name" value="HTH_GNTR"/>
    <property type="match status" value="1"/>
</dbReference>
<evidence type="ECO:0000256" key="3">
    <source>
        <dbReference type="ARBA" id="ARBA00023163"/>
    </source>
</evidence>
<keyword evidence="2" id="KW-0238">DNA-binding</keyword>
<dbReference type="KEGG" id="pye:A6J80_20815"/>
<gene>
    <name evidence="5" type="ORF">A6J80_20815</name>
</gene>
<dbReference type="SUPFAM" id="SSF46785">
    <property type="entry name" value="Winged helix' DNA-binding domain"/>
    <property type="match status" value="1"/>
</dbReference>
<evidence type="ECO:0000256" key="1">
    <source>
        <dbReference type="ARBA" id="ARBA00023015"/>
    </source>
</evidence>
<dbReference type="Pfam" id="PF07729">
    <property type="entry name" value="FCD"/>
    <property type="match status" value="1"/>
</dbReference>
<dbReference type="PRINTS" id="PR00035">
    <property type="entry name" value="HTHGNTR"/>
</dbReference>
<dbReference type="GO" id="GO:0003677">
    <property type="term" value="F:DNA binding"/>
    <property type="evidence" value="ECO:0007669"/>
    <property type="project" value="UniProtKB-KW"/>
</dbReference>
<accession>A0A1V0GY74</accession>
<evidence type="ECO:0000313" key="5">
    <source>
        <dbReference type="EMBL" id="ARC38772.1"/>
    </source>
</evidence>
<dbReference type="CDD" id="cd07377">
    <property type="entry name" value="WHTH_GntR"/>
    <property type="match status" value="1"/>
</dbReference>
<evidence type="ECO:0000313" key="6">
    <source>
        <dbReference type="Proteomes" id="UP000191257"/>
    </source>
</evidence>
<dbReference type="SMART" id="SM00345">
    <property type="entry name" value="HTH_GNTR"/>
    <property type="match status" value="1"/>
</dbReference>
<geneLocation type="plasmid" evidence="5 6">
    <name>unnamed3</name>
</geneLocation>
<dbReference type="PANTHER" id="PTHR43537">
    <property type="entry name" value="TRANSCRIPTIONAL REGULATOR, GNTR FAMILY"/>
    <property type="match status" value="1"/>
</dbReference>
<dbReference type="Proteomes" id="UP000191257">
    <property type="component" value="Plasmid unnamed3"/>
</dbReference>
<dbReference type="SUPFAM" id="SSF48008">
    <property type="entry name" value="GntR ligand-binding domain-like"/>
    <property type="match status" value="1"/>
</dbReference>
<sequence length="219" mass="24469">MTGQLQGHRQIADRRSPFEHLLDLIEKGELRPGHRLRETELAARLGISRTPVREALHRLHAMGLATPGRQRGLIIAHMSYDQLRQLFAVREGLEGMATRLAASHASFAEIALLREMVAEDRRTADRERLVQRNKLLHRQIVQASHNDYMIEALNNLSVHLSLLPGSTYATPSRILTAQAEHEAIVEAIAARDGEGAERAARTHIAEGFAIRLKMLAEAP</sequence>
<keyword evidence="3" id="KW-0804">Transcription</keyword>
<name>A0A1V0GY74_9RHOB</name>
<feature type="domain" description="HTH gntR-type" evidence="4">
    <location>
        <begin position="11"/>
        <end position="78"/>
    </location>
</feature>
<keyword evidence="5" id="KW-0614">Plasmid</keyword>
<reference evidence="5" key="1">
    <citation type="submission" date="2017-12" db="EMBL/GenBank/DDBJ databases">
        <title>FDA dAtabase for Regulatory Grade micrObial Sequences (FDA-ARGOS): Supporting development and validation of Infectious Disease Dx tests.</title>
        <authorList>
            <person name="Campos J."/>
            <person name="Goldberg B."/>
            <person name="Tallon L."/>
            <person name="Sadzewicz L."/>
            <person name="Sengamalay N."/>
            <person name="Ott S."/>
            <person name="Godinez A."/>
            <person name="Nagaraj S."/>
            <person name="Vyas G."/>
            <person name="Aluvathingal J."/>
            <person name="Nadendla S."/>
            <person name="Geyer C."/>
            <person name="Nandy P."/>
            <person name="Hobson J."/>
            <person name="Sichtig H."/>
        </authorList>
    </citation>
    <scope>NUCLEOTIDE SEQUENCE</scope>
    <source>
        <strain evidence="5">FDAARGOS_252</strain>
        <plasmid evidence="5">unnamed3</plasmid>
    </source>
</reference>
<evidence type="ECO:0000259" key="4">
    <source>
        <dbReference type="PROSITE" id="PS50949"/>
    </source>
</evidence>
<dbReference type="InterPro" id="IPR000524">
    <property type="entry name" value="Tscrpt_reg_HTH_GntR"/>
</dbReference>
<dbReference type="SMART" id="SM00895">
    <property type="entry name" value="FCD"/>
    <property type="match status" value="1"/>
</dbReference>
<dbReference type="AlphaFoldDB" id="A0A1V0GY74"/>
<organism evidence="5 6">
    <name type="scientific">Paracoccus yeei</name>
    <dbReference type="NCBI Taxonomy" id="147645"/>
    <lineage>
        <taxon>Bacteria</taxon>
        <taxon>Pseudomonadati</taxon>
        <taxon>Pseudomonadota</taxon>
        <taxon>Alphaproteobacteria</taxon>
        <taxon>Rhodobacterales</taxon>
        <taxon>Paracoccaceae</taxon>
        <taxon>Paracoccus</taxon>
    </lineage>
</organism>
<dbReference type="InterPro" id="IPR036388">
    <property type="entry name" value="WH-like_DNA-bd_sf"/>
</dbReference>
<dbReference type="Gene3D" id="1.10.10.10">
    <property type="entry name" value="Winged helix-like DNA-binding domain superfamily/Winged helix DNA-binding domain"/>
    <property type="match status" value="1"/>
</dbReference>
<dbReference type="InterPro" id="IPR011711">
    <property type="entry name" value="GntR_C"/>
</dbReference>